<keyword evidence="3" id="KW-0804">Transcription</keyword>
<name>A0A5C5ZQY7_9BACT</name>
<dbReference type="InterPro" id="IPR036388">
    <property type="entry name" value="WH-like_DNA-bd_sf"/>
</dbReference>
<evidence type="ECO:0000256" key="4">
    <source>
        <dbReference type="PROSITE-ProRule" id="PRU00169"/>
    </source>
</evidence>
<dbReference type="InterPro" id="IPR016032">
    <property type="entry name" value="Sig_transdc_resp-reg_C-effctor"/>
</dbReference>
<dbReference type="Gene3D" id="1.10.10.10">
    <property type="entry name" value="Winged helix-like DNA-binding domain superfamily/Winged helix DNA-binding domain"/>
    <property type="match status" value="1"/>
</dbReference>
<keyword evidence="4" id="KW-0597">Phosphoprotein</keyword>
<keyword evidence="2" id="KW-0238">DNA-binding</keyword>
<dbReference type="EMBL" id="SJPQ01000001">
    <property type="protein sequence ID" value="TWT89899.1"/>
    <property type="molecule type" value="Genomic_DNA"/>
</dbReference>
<dbReference type="PROSITE" id="PS50043">
    <property type="entry name" value="HTH_LUXR_2"/>
    <property type="match status" value="1"/>
</dbReference>
<evidence type="ECO:0000259" key="7">
    <source>
        <dbReference type="PROSITE" id="PS50110"/>
    </source>
</evidence>
<dbReference type="GO" id="GO:0006355">
    <property type="term" value="P:regulation of DNA-templated transcription"/>
    <property type="evidence" value="ECO:0007669"/>
    <property type="project" value="InterPro"/>
</dbReference>
<dbReference type="RefSeq" id="WP_146395977.1">
    <property type="nucleotide sequence ID" value="NZ_SJPQ01000001.1"/>
</dbReference>
<dbReference type="InterPro" id="IPR001789">
    <property type="entry name" value="Sig_transdc_resp-reg_receiver"/>
</dbReference>
<dbReference type="PRINTS" id="PR00038">
    <property type="entry name" value="HTHLUXR"/>
</dbReference>
<evidence type="ECO:0000313" key="8">
    <source>
        <dbReference type="EMBL" id="TWT89899.1"/>
    </source>
</evidence>
<feature type="domain" description="HTH luxR-type" evidence="6">
    <location>
        <begin position="134"/>
        <end position="199"/>
    </location>
</feature>
<gene>
    <name evidence="8" type="primary">tmoT</name>
    <name evidence="8" type="ORF">Mal64_02810</name>
</gene>
<dbReference type="Pfam" id="PF00072">
    <property type="entry name" value="Response_reg"/>
    <property type="match status" value="1"/>
</dbReference>
<dbReference type="PROSITE" id="PS50110">
    <property type="entry name" value="RESPONSE_REGULATORY"/>
    <property type="match status" value="1"/>
</dbReference>
<evidence type="ECO:0000256" key="5">
    <source>
        <dbReference type="SAM" id="MobiDB-lite"/>
    </source>
</evidence>
<dbReference type="InterPro" id="IPR000792">
    <property type="entry name" value="Tscrpt_reg_LuxR_C"/>
</dbReference>
<comment type="caution">
    <text evidence="8">The sequence shown here is derived from an EMBL/GenBank/DDBJ whole genome shotgun (WGS) entry which is preliminary data.</text>
</comment>
<dbReference type="SUPFAM" id="SSF52172">
    <property type="entry name" value="CheY-like"/>
    <property type="match status" value="1"/>
</dbReference>
<keyword evidence="1" id="KW-0805">Transcription regulation</keyword>
<proteinExistence type="predicted"/>
<reference evidence="8 9" key="1">
    <citation type="submission" date="2019-02" db="EMBL/GenBank/DDBJ databases">
        <title>Deep-cultivation of Planctomycetes and their phenomic and genomic characterization uncovers novel biology.</title>
        <authorList>
            <person name="Wiegand S."/>
            <person name="Jogler M."/>
            <person name="Boedeker C."/>
            <person name="Pinto D."/>
            <person name="Vollmers J."/>
            <person name="Rivas-Marin E."/>
            <person name="Kohn T."/>
            <person name="Peeters S.H."/>
            <person name="Heuer A."/>
            <person name="Rast P."/>
            <person name="Oberbeckmann S."/>
            <person name="Bunk B."/>
            <person name="Jeske O."/>
            <person name="Meyerdierks A."/>
            <person name="Storesund J.E."/>
            <person name="Kallscheuer N."/>
            <person name="Luecker S."/>
            <person name="Lage O.M."/>
            <person name="Pohl T."/>
            <person name="Merkel B.J."/>
            <person name="Hornburger P."/>
            <person name="Mueller R.-W."/>
            <person name="Bruemmer F."/>
            <person name="Labrenz M."/>
            <person name="Spormann A.M."/>
            <person name="Op Den Camp H."/>
            <person name="Overmann J."/>
            <person name="Amann R."/>
            <person name="Jetten M.S.M."/>
            <person name="Mascher T."/>
            <person name="Medema M.H."/>
            <person name="Devos D.P."/>
            <person name="Kaster A.-K."/>
            <person name="Ovreas L."/>
            <person name="Rohde M."/>
            <person name="Galperin M.Y."/>
            <person name="Jogler C."/>
        </authorList>
    </citation>
    <scope>NUCLEOTIDE SEQUENCE [LARGE SCALE GENOMIC DNA]</scope>
    <source>
        <strain evidence="8 9">Mal64</strain>
    </source>
</reference>
<dbReference type="GO" id="GO:0003677">
    <property type="term" value="F:DNA binding"/>
    <property type="evidence" value="ECO:0007669"/>
    <property type="project" value="UniProtKB-KW"/>
</dbReference>
<accession>A0A5C5ZQY7</accession>
<evidence type="ECO:0000313" key="9">
    <source>
        <dbReference type="Proteomes" id="UP000315440"/>
    </source>
</evidence>
<organism evidence="8 9">
    <name type="scientific">Pseudobythopirellula maris</name>
    <dbReference type="NCBI Taxonomy" id="2527991"/>
    <lineage>
        <taxon>Bacteria</taxon>
        <taxon>Pseudomonadati</taxon>
        <taxon>Planctomycetota</taxon>
        <taxon>Planctomycetia</taxon>
        <taxon>Pirellulales</taxon>
        <taxon>Lacipirellulaceae</taxon>
        <taxon>Pseudobythopirellula</taxon>
    </lineage>
</organism>
<dbReference type="PANTHER" id="PTHR44688">
    <property type="entry name" value="DNA-BINDING TRANSCRIPTIONAL ACTIVATOR DEVR_DOSR"/>
    <property type="match status" value="1"/>
</dbReference>
<protein>
    <submittedName>
        <fullName evidence="8">Response regulator protein TmoT</fullName>
    </submittedName>
</protein>
<dbReference type="OrthoDB" id="271936at2"/>
<evidence type="ECO:0000256" key="1">
    <source>
        <dbReference type="ARBA" id="ARBA00023015"/>
    </source>
</evidence>
<feature type="domain" description="Response regulatory" evidence="7">
    <location>
        <begin position="4"/>
        <end position="118"/>
    </location>
</feature>
<evidence type="ECO:0000256" key="3">
    <source>
        <dbReference type="ARBA" id="ARBA00023163"/>
    </source>
</evidence>
<evidence type="ECO:0000259" key="6">
    <source>
        <dbReference type="PROSITE" id="PS50043"/>
    </source>
</evidence>
<sequence length="234" mass="25140">MTPTVYVIDDDDFVRSWAIEVAGALGYRALGYASAEAFLDSPRQDRPACMVLDLKLGGMSGIDLLHQLVSLGRSIPAVAYSGKADVTSAVSLMESGAMTLIEKPCSVETLAAAINSALEQDQRRLAVESTLATLHDSNESLSERERVVLERLLAGKLNKAIARELDVSERTIEGDRARLYKKFEVNSVAELAVKSTQLQLLIEQQQSPASPTLTSLPQPNLGTNGVGQQDGLIG</sequence>
<dbReference type="AlphaFoldDB" id="A0A5C5ZQY7"/>
<dbReference type="CDD" id="cd06170">
    <property type="entry name" value="LuxR_C_like"/>
    <property type="match status" value="1"/>
</dbReference>
<evidence type="ECO:0000256" key="2">
    <source>
        <dbReference type="ARBA" id="ARBA00023125"/>
    </source>
</evidence>
<dbReference type="SMART" id="SM00448">
    <property type="entry name" value="REC"/>
    <property type="match status" value="1"/>
</dbReference>
<dbReference type="Pfam" id="PF00196">
    <property type="entry name" value="GerE"/>
    <property type="match status" value="1"/>
</dbReference>
<dbReference type="PROSITE" id="PS00622">
    <property type="entry name" value="HTH_LUXR_1"/>
    <property type="match status" value="1"/>
</dbReference>
<feature type="modified residue" description="4-aspartylphosphate" evidence="4">
    <location>
        <position position="53"/>
    </location>
</feature>
<feature type="region of interest" description="Disordered" evidence="5">
    <location>
        <begin position="209"/>
        <end position="234"/>
    </location>
</feature>
<dbReference type="Proteomes" id="UP000315440">
    <property type="component" value="Unassembled WGS sequence"/>
</dbReference>
<keyword evidence="9" id="KW-1185">Reference proteome</keyword>
<dbReference type="SMART" id="SM00421">
    <property type="entry name" value="HTH_LUXR"/>
    <property type="match status" value="1"/>
</dbReference>
<dbReference type="InterPro" id="IPR011006">
    <property type="entry name" value="CheY-like_superfamily"/>
</dbReference>
<dbReference type="Gene3D" id="3.40.50.2300">
    <property type="match status" value="1"/>
</dbReference>
<dbReference type="SUPFAM" id="SSF46894">
    <property type="entry name" value="C-terminal effector domain of the bipartite response regulators"/>
    <property type="match status" value="1"/>
</dbReference>
<feature type="compositionally biased region" description="Polar residues" evidence="5">
    <location>
        <begin position="209"/>
        <end position="227"/>
    </location>
</feature>
<dbReference type="PANTHER" id="PTHR44688:SF16">
    <property type="entry name" value="DNA-BINDING TRANSCRIPTIONAL ACTIVATOR DEVR_DOSR"/>
    <property type="match status" value="1"/>
</dbReference>
<dbReference type="GO" id="GO:0000160">
    <property type="term" value="P:phosphorelay signal transduction system"/>
    <property type="evidence" value="ECO:0007669"/>
    <property type="project" value="InterPro"/>
</dbReference>